<dbReference type="InterPro" id="IPR001915">
    <property type="entry name" value="Peptidase_M48"/>
</dbReference>
<feature type="binding site" evidence="12">
    <location>
        <position position="206"/>
    </location>
    <ligand>
        <name>Zn(2+)</name>
        <dbReference type="ChEBI" id="CHEBI:29105"/>
        <note>catalytic</note>
    </ligand>
</feature>
<evidence type="ECO:0000256" key="12">
    <source>
        <dbReference type="HAMAP-Rule" id="MF_00188"/>
    </source>
</evidence>
<keyword evidence="3 12" id="KW-1003">Cell membrane</keyword>
<gene>
    <name evidence="12 14" type="primary">htpX</name>
    <name evidence="14" type="ORF">F6V30_01670</name>
</gene>
<evidence type="ECO:0000256" key="4">
    <source>
        <dbReference type="ARBA" id="ARBA00022670"/>
    </source>
</evidence>
<evidence type="ECO:0000256" key="10">
    <source>
        <dbReference type="ARBA" id="ARBA00023049"/>
    </source>
</evidence>
<feature type="binding site" evidence="12">
    <location>
        <position position="134"/>
    </location>
    <ligand>
        <name>Zn(2+)</name>
        <dbReference type="ChEBI" id="CHEBI:29105"/>
        <note>catalytic</note>
    </ligand>
</feature>
<dbReference type="RefSeq" id="WP_151154786.1">
    <property type="nucleotide sequence ID" value="NZ_VZRA01000001.1"/>
</dbReference>
<evidence type="ECO:0000256" key="7">
    <source>
        <dbReference type="ARBA" id="ARBA00022801"/>
    </source>
</evidence>
<keyword evidence="5 12" id="KW-0812">Transmembrane</keyword>
<dbReference type="PANTHER" id="PTHR43221">
    <property type="entry name" value="PROTEASE HTPX"/>
    <property type="match status" value="1"/>
</dbReference>
<feature type="transmembrane region" description="Helical" evidence="12">
    <location>
        <begin position="32"/>
        <end position="48"/>
    </location>
</feature>
<keyword evidence="10 12" id="KW-0482">Metalloprotease</keyword>
<keyword evidence="11 12" id="KW-0472">Membrane</keyword>
<evidence type="ECO:0000256" key="9">
    <source>
        <dbReference type="ARBA" id="ARBA00022989"/>
    </source>
</evidence>
<dbReference type="HAMAP" id="MF_00188">
    <property type="entry name" value="Pept_M48_protease_HtpX"/>
    <property type="match status" value="1"/>
</dbReference>
<feature type="transmembrane region" description="Helical" evidence="12">
    <location>
        <begin position="140"/>
        <end position="158"/>
    </location>
</feature>
<evidence type="ECO:0000256" key="1">
    <source>
        <dbReference type="ARBA" id="ARBA00004651"/>
    </source>
</evidence>
<dbReference type="Pfam" id="PF01435">
    <property type="entry name" value="Peptidase_M48"/>
    <property type="match status" value="1"/>
</dbReference>
<dbReference type="Gene3D" id="3.30.2010.10">
    <property type="entry name" value="Metalloproteases ('zincins'), catalytic domain"/>
    <property type="match status" value="1"/>
</dbReference>
<keyword evidence="7 12" id="KW-0378">Hydrolase</keyword>
<dbReference type="Proteomes" id="UP000798046">
    <property type="component" value="Unassembled WGS sequence"/>
</dbReference>
<evidence type="ECO:0000313" key="15">
    <source>
        <dbReference type="Proteomes" id="UP000798046"/>
    </source>
</evidence>
<feature type="transmembrane region" description="Helical" evidence="12">
    <location>
        <begin position="178"/>
        <end position="197"/>
    </location>
</feature>
<keyword evidence="15" id="KW-1185">Reference proteome</keyword>
<dbReference type="EC" id="3.4.24.-" evidence="12"/>
<evidence type="ECO:0000256" key="8">
    <source>
        <dbReference type="ARBA" id="ARBA00022833"/>
    </source>
</evidence>
<sequence>MNMLKTTLLMGLLTVLLVTIGAAIGGRGGMTMAFLLAAGMNFFSYWFSDKVVLSMYGARQIEEADDPRFYGIVRRLAQRANLPMPKVYLIDSDTPNAFATGRNPEHAAVAATTGIMRILGDDELAGVMAHELAHVKNRDILISTIAATFAGAITYLAHMAQWAAIFGGGRRDDDEGGGGVFGMILMAILAPIAAMLVQMAISRSREFGADAGGASISGNPLSLANALQKLEMANQRIPMEANAATAHMFIVNPLTGDGLMTLFSTHPPIPERVARLQDMSRTHSY</sequence>
<dbReference type="CDD" id="cd07336">
    <property type="entry name" value="M48B_HtpX_like"/>
    <property type="match status" value="1"/>
</dbReference>
<dbReference type="EMBL" id="VZRA01000001">
    <property type="protein sequence ID" value="KAB0671319.1"/>
    <property type="molecule type" value="Genomic_DNA"/>
</dbReference>
<evidence type="ECO:0000256" key="11">
    <source>
        <dbReference type="ARBA" id="ARBA00023136"/>
    </source>
</evidence>
<comment type="subcellular location">
    <subcellularLocation>
        <location evidence="1 12">Cell membrane</location>
        <topology evidence="1 12">Multi-pass membrane protein</topology>
    </subcellularLocation>
</comment>
<name>A0ABQ6TRC4_9BACT</name>
<comment type="similarity">
    <text evidence="2 12">Belongs to the peptidase M48B family.</text>
</comment>
<keyword evidence="8 12" id="KW-0862">Zinc</keyword>
<proteinExistence type="inferred from homology"/>
<dbReference type="InterPro" id="IPR050083">
    <property type="entry name" value="HtpX_protease"/>
</dbReference>
<comment type="cofactor">
    <cofactor evidence="12">
        <name>Zn(2+)</name>
        <dbReference type="ChEBI" id="CHEBI:29105"/>
    </cofactor>
    <text evidence="12">Binds 1 zinc ion per subunit.</text>
</comment>
<evidence type="ECO:0000256" key="5">
    <source>
        <dbReference type="ARBA" id="ARBA00022692"/>
    </source>
</evidence>
<evidence type="ECO:0000313" key="14">
    <source>
        <dbReference type="EMBL" id="KAB0671319.1"/>
    </source>
</evidence>
<evidence type="ECO:0000256" key="2">
    <source>
        <dbReference type="ARBA" id="ARBA00009779"/>
    </source>
</evidence>
<evidence type="ECO:0000256" key="3">
    <source>
        <dbReference type="ARBA" id="ARBA00022475"/>
    </source>
</evidence>
<keyword evidence="4 12" id="KW-0645">Protease</keyword>
<organism evidence="14 15">
    <name type="scientific">Oryzomonas sagensis</name>
    <dbReference type="NCBI Taxonomy" id="2603857"/>
    <lineage>
        <taxon>Bacteria</taxon>
        <taxon>Pseudomonadati</taxon>
        <taxon>Thermodesulfobacteriota</taxon>
        <taxon>Desulfuromonadia</taxon>
        <taxon>Geobacterales</taxon>
        <taxon>Geobacteraceae</taxon>
        <taxon>Oryzomonas</taxon>
    </lineage>
</organism>
<evidence type="ECO:0000256" key="6">
    <source>
        <dbReference type="ARBA" id="ARBA00022723"/>
    </source>
</evidence>
<evidence type="ECO:0000259" key="13">
    <source>
        <dbReference type="Pfam" id="PF01435"/>
    </source>
</evidence>
<feature type="domain" description="Peptidase M48" evidence="13">
    <location>
        <begin position="68"/>
        <end position="279"/>
    </location>
</feature>
<dbReference type="GO" id="GO:0008237">
    <property type="term" value="F:metallopeptidase activity"/>
    <property type="evidence" value="ECO:0007669"/>
    <property type="project" value="UniProtKB-KW"/>
</dbReference>
<reference evidence="14 15" key="1">
    <citation type="journal article" date="2020" name="Microorganisms">
        <title>Description of Three Novel Members in the Family Geobacteraceae, Oryzomonas japonicum gen. nov., sp. nov., Oryzomonas sagensis sp. nov., and Oryzomonas ruber sp. nov.</title>
        <authorList>
            <person name="Xu Z."/>
            <person name="Masuda Y."/>
            <person name="Hayakawa C."/>
            <person name="Ushijima N."/>
            <person name="Kawano K."/>
            <person name="Shiratori Y."/>
            <person name="Senoo K."/>
            <person name="Itoh H."/>
        </authorList>
    </citation>
    <scope>NUCLEOTIDE SEQUENCE [LARGE SCALE GENOMIC DNA]</scope>
    <source>
        <strain evidence="14 15">Red100</strain>
    </source>
</reference>
<dbReference type="NCBIfam" id="NF002826">
    <property type="entry name" value="PRK03001.1"/>
    <property type="match status" value="1"/>
</dbReference>
<feature type="binding site" evidence="12">
    <location>
        <position position="130"/>
    </location>
    <ligand>
        <name>Zn(2+)</name>
        <dbReference type="ChEBI" id="CHEBI:29105"/>
        <note>catalytic</note>
    </ligand>
</feature>
<feature type="active site" evidence="12">
    <location>
        <position position="131"/>
    </location>
</feature>
<keyword evidence="6 12" id="KW-0479">Metal-binding</keyword>
<protein>
    <recommendedName>
        <fullName evidence="12">Protease HtpX homolog</fullName>
        <ecNumber evidence="12">3.4.24.-</ecNumber>
    </recommendedName>
</protein>
<accession>A0ABQ6TRC4</accession>
<dbReference type="PANTHER" id="PTHR43221:SF1">
    <property type="entry name" value="PROTEASE HTPX"/>
    <property type="match status" value="1"/>
</dbReference>
<keyword evidence="9 12" id="KW-1133">Transmembrane helix</keyword>
<comment type="caution">
    <text evidence="14">The sequence shown here is derived from an EMBL/GenBank/DDBJ whole genome shotgun (WGS) entry which is preliminary data.</text>
</comment>
<dbReference type="InterPro" id="IPR022919">
    <property type="entry name" value="Pept_M48_protease_HtpX"/>
</dbReference>